<dbReference type="InterPro" id="IPR011010">
    <property type="entry name" value="DNA_brk_join_enz"/>
</dbReference>
<dbReference type="InterPro" id="IPR010998">
    <property type="entry name" value="Integrase_recombinase_N"/>
</dbReference>
<dbReference type="Gene3D" id="1.10.443.10">
    <property type="entry name" value="Intergrase catalytic core"/>
    <property type="match status" value="1"/>
</dbReference>
<evidence type="ECO:0000256" key="4">
    <source>
        <dbReference type="PROSITE-ProRule" id="PRU01248"/>
    </source>
</evidence>
<dbReference type="GO" id="GO:0003677">
    <property type="term" value="F:DNA binding"/>
    <property type="evidence" value="ECO:0007669"/>
    <property type="project" value="UniProtKB-UniRule"/>
</dbReference>
<keyword evidence="2 4" id="KW-0238">DNA-binding</keyword>
<dbReference type="RefSeq" id="WP_289843635.1">
    <property type="nucleotide sequence ID" value="NZ_CATKSH010000016.1"/>
</dbReference>
<dbReference type="Pfam" id="PF00589">
    <property type="entry name" value="Phage_integrase"/>
    <property type="match status" value="1"/>
</dbReference>
<dbReference type="InterPro" id="IPR044068">
    <property type="entry name" value="CB"/>
</dbReference>
<dbReference type="GO" id="GO:0015074">
    <property type="term" value="P:DNA integration"/>
    <property type="evidence" value="ECO:0007669"/>
    <property type="project" value="UniProtKB-KW"/>
</dbReference>
<feature type="domain" description="Core-binding (CB)" evidence="6">
    <location>
        <begin position="64"/>
        <end position="144"/>
    </location>
</feature>
<evidence type="ECO:0000256" key="1">
    <source>
        <dbReference type="ARBA" id="ARBA00022908"/>
    </source>
</evidence>
<evidence type="ECO:0000313" key="8">
    <source>
        <dbReference type="Proteomes" id="UP001176960"/>
    </source>
</evidence>
<gene>
    <name evidence="7" type="ORF">LMG32879_002319</name>
</gene>
<dbReference type="InterPro" id="IPR013762">
    <property type="entry name" value="Integrase-like_cat_sf"/>
</dbReference>
<keyword evidence="1" id="KW-0229">DNA integration</keyword>
<evidence type="ECO:0000256" key="3">
    <source>
        <dbReference type="ARBA" id="ARBA00023172"/>
    </source>
</evidence>
<dbReference type="Gene3D" id="1.10.150.130">
    <property type="match status" value="1"/>
</dbReference>
<proteinExistence type="predicted"/>
<evidence type="ECO:0000259" key="5">
    <source>
        <dbReference type="PROSITE" id="PS51898"/>
    </source>
</evidence>
<dbReference type="InterPro" id="IPR050090">
    <property type="entry name" value="Tyrosine_recombinase_XerCD"/>
</dbReference>
<dbReference type="SUPFAM" id="SSF56349">
    <property type="entry name" value="DNA breaking-rejoining enzymes"/>
    <property type="match status" value="1"/>
</dbReference>
<dbReference type="InterPro" id="IPR002104">
    <property type="entry name" value="Integrase_catalytic"/>
</dbReference>
<feature type="domain" description="Tyr recombinase" evidence="5">
    <location>
        <begin position="165"/>
        <end position="336"/>
    </location>
</feature>
<protein>
    <submittedName>
        <fullName evidence="7">Tyrosine-type recombinase/integrase</fullName>
    </submittedName>
</protein>
<comment type="caution">
    <text evidence="7">The sequence shown here is derived from an EMBL/GenBank/DDBJ whole genome shotgun (WGS) entry which is preliminary data.</text>
</comment>
<accession>A0AA35UPW1</accession>
<name>A0AA35UPW1_9PROT</name>
<reference evidence="7" key="1">
    <citation type="submission" date="2023-03" db="EMBL/GenBank/DDBJ databases">
        <authorList>
            <person name="Cleenwerck I."/>
        </authorList>
    </citation>
    <scope>NUCLEOTIDE SEQUENCE</scope>
    <source>
        <strain evidence="7">LMG 32879</strain>
    </source>
</reference>
<evidence type="ECO:0000313" key="7">
    <source>
        <dbReference type="EMBL" id="CAI9121472.1"/>
    </source>
</evidence>
<dbReference type="PROSITE" id="PS51898">
    <property type="entry name" value="TYR_RECOMBINASE"/>
    <property type="match status" value="1"/>
</dbReference>
<evidence type="ECO:0000256" key="2">
    <source>
        <dbReference type="ARBA" id="ARBA00023125"/>
    </source>
</evidence>
<organism evidence="7 8">
    <name type="scientific">Brytella acorum</name>
    <dbReference type="NCBI Taxonomy" id="2959299"/>
    <lineage>
        <taxon>Bacteria</taxon>
        <taxon>Pseudomonadati</taxon>
        <taxon>Pseudomonadota</taxon>
        <taxon>Alphaproteobacteria</taxon>
        <taxon>Acetobacterales</taxon>
        <taxon>Acetobacteraceae</taxon>
        <taxon>Brytella</taxon>
    </lineage>
</organism>
<dbReference type="PROSITE" id="PS51900">
    <property type="entry name" value="CB"/>
    <property type="match status" value="1"/>
</dbReference>
<keyword evidence="8" id="KW-1185">Reference proteome</keyword>
<dbReference type="Proteomes" id="UP001176960">
    <property type="component" value="Unassembled WGS sequence"/>
</dbReference>
<dbReference type="EMBL" id="CATKSH010000016">
    <property type="protein sequence ID" value="CAI9121472.1"/>
    <property type="molecule type" value="Genomic_DNA"/>
</dbReference>
<dbReference type="AlphaFoldDB" id="A0AA35UPW1"/>
<dbReference type="GO" id="GO:0006310">
    <property type="term" value="P:DNA recombination"/>
    <property type="evidence" value="ECO:0007669"/>
    <property type="project" value="UniProtKB-KW"/>
</dbReference>
<sequence length="353" mass="40030">MTIIRLRYIHRVKDRYGRLHFYLRRPGHKPIPLPHETDPGFLAAYQAAIASTEAETPKHKVGGDSFAALVDAWQASAHFRQLSAATQNNYRRILSRMSNEDYADHKARDFEAKHIRRFVARRSDTPAAANHWLRLFRMLFQFAVEDGWREADPTLGVKRLKEAGEGAKSWSESEIEQFERRWPSGSPPRLALALLLYTGQRRSNVVRMGWDDVQDGMLLVRQVKTGSRLLIPIHEMLLREIEQQPATAALFLLTREGLPKGFTPNGFYMRFVAWFSDAGLGAGLSPHGLRKAAARRLAESGCTPHQIASITGHKTLGEVERYTRAVDQARLAREAMARIARVKLNPADCKTNE</sequence>
<dbReference type="PANTHER" id="PTHR30349">
    <property type="entry name" value="PHAGE INTEGRASE-RELATED"/>
    <property type="match status" value="1"/>
</dbReference>
<keyword evidence="3" id="KW-0233">DNA recombination</keyword>
<evidence type="ECO:0000259" key="6">
    <source>
        <dbReference type="PROSITE" id="PS51900"/>
    </source>
</evidence>